<evidence type="ECO:0000313" key="8">
    <source>
        <dbReference type="Proteomes" id="UP001280121"/>
    </source>
</evidence>
<evidence type="ECO:0000256" key="6">
    <source>
        <dbReference type="RuleBase" id="RU004328"/>
    </source>
</evidence>
<comment type="caution">
    <text evidence="7">The sequence shown here is derived from an EMBL/GenBank/DDBJ whole genome shotgun (WGS) entry which is preliminary data.</text>
</comment>
<gene>
    <name evidence="7" type="ORF">Ddye_018280</name>
</gene>
<dbReference type="PANTHER" id="PTHR11240:SF75">
    <property type="entry name" value="RIBONUCLEASE 3"/>
    <property type="match status" value="1"/>
</dbReference>
<evidence type="ECO:0000256" key="2">
    <source>
        <dbReference type="ARBA" id="ARBA00022722"/>
    </source>
</evidence>
<dbReference type="GO" id="GO:0005576">
    <property type="term" value="C:extracellular region"/>
    <property type="evidence" value="ECO:0007669"/>
    <property type="project" value="TreeGrafter"/>
</dbReference>
<reference evidence="7" key="1">
    <citation type="journal article" date="2023" name="Plant J.">
        <title>Genome sequences and population genomics provide insights into the demographic history, inbreeding, and mutation load of two 'living fossil' tree species of Dipteronia.</title>
        <authorList>
            <person name="Feng Y."/>
            <person name="Comes H.P."/>
            <person name="Chen J."/>
            <person name="Zhu S."/>
            <person name="Lu R."/>
            <person name="Zhang X."/>
            <person name="Li P."/>
            <person name="Qiu J."/>
            <person name="Olsen K.M."/>
            <person name="Qiu Y."/>
        </authorList>
    </citation>
    <scope>NUCLEOTIDE SEQUENCE</scope>
    <source>
        <strain evidence="7">KIB01</strain>
    </source>
</reference>
<dbReference type="InterPro" id="IPR001568">
    <property type="entry name" value="RNase_T2-like"/>
</dbReference>
<dbReference type="GO" id="GO:0006401">
    <property type="term" value="P:RNA catabolic process"/>
    <property type="evidence" value="ECO:0007669"/>
    <property type="project" value="TreeGrafter"/>
</dbReference>
<evidence type="ECO:0000313" key="7">
    <source>
        <dbReference type="EMBL" id="KAK2650791.1"/>
    </source>
</evidence>
<protein>
    <submittedName>
        <fullName evidence="7">Uncharacterized protein</fullName>
    </submittedName>
</protein>
<keyword evidence="4" id="KW-0378">Hydrolase</keyword>
<dbReference type="PANTHER" id="PTHR11240">
    <property type="entry name" value="RIBONUCLEASE T2"/>
    <property type="match status" value="1"/>
</dbReference>
<comment type="similarity">
    <text evidence="1 6">Belongs to the RNase T2 family.</text>
</comment>
<keyword evidence="8" id="KW-1185">Reference proteome</keyword>
<evidence type="ECO:0000256" key="3">
    <source>
        <dbReference type="ARBA" id="ARBA00022759"/>
    </source>
</evidence>
<sequence length="193" mass="21972">MDKKSKTVMVSVVLFLIAFAIIFTTVWRQQPNPKPVLPVDHLWIDFIYPPGYCLKQGAPCLNPERAKTPLFTIHGQWPVDVNGRNVPGDPNARDADINDIKSNPTLRDEMEVYWPSVNGFNLEDDFKFWSKEWKNHGSADPTNNNDAILYFTKTMAVRKLPGGNLSAALEKKKCKPWKLLRQRGLPVCHGIDK</sequence>
<organism evidence="7 8">
    <name type="scientific">Dipteronia dyeriana</name>
    <dbReference type="NCBI Taxonomy" id="168575"/>
    <lineage>
        <taxon>Eukaryota</taxon>
        <taxon>Viridiplantae</taxon>
        <taxon>Streptophyta</taxon>
        <taxon>Embryophyta</taxon>
        <taxon>Tracheophyta</taxon>
        <taxon>Spermatophyta</taxon>
        <taxon>Magnoliopsida</taxon>
        <taxon>eudicotyledons</taxon>
        <taxon>Gunneridae</taxon>
        <taxon>Pentapetalae</taxon>
        <taxon>rosids</taxon>
        <taxon>malvids</taxon>
        <taxon>Sapindales</taxon>
        <taxon>Sapindaceae</taxon>
        <taxon>Hippocastanoideae</taxon>
        <taxon>Acereae</taxon>
        <taxon>Dipteronia</taxon>
    </lineage>
</organism>
<dbReference type="GO" id="GO:0003723">
    <property type="term" value="F:RNA binding"/>
    <property type="evidence" value="ECO:0007669"/>
    <property type="project" value="InterPro"/>
</dbReference>
<keyword evidence="2" id="KW-0540">Nuclease</keyword>
<keyword evidence="5" id="KW-0456">Lyase</keyword>
<dbReference type="SUPFAM" id="SSF55895">
    <property type="entry name" value="Ribonuclease Rh-like"/>
    <property type="match status" value="1"/>
</dbReference>
<dbReference type="Proteomes" id="UP001280121">
    <property type="component" value="Unassembled WGS sequence"/>
</dbReference>
<accession>A0AAD9X1B0</accession>
<dbReference type="Gene3D" id="3.90.730.10">
    <property type="entry name" value="Ribonuclease T2-like"/>
    <property type="match status" value="1"/>
</dbReference>
<dbReference type="AlphaFoldDB" id="A0AAD9X1B0"/>
<evidence type="ECO:0000256" key="4">
    <source>
        <dbReference type="ARBA" id="ARBA00022801"/>
    </source>
</evidence>
<dbReference type="InterPro" id="IPR036430">
    <property type="entry name" value="RNase_T2-like_sf"/>
</dbReference>
<dbReference type="GO" id="GO:0033897">
    <property type="term" value="F:ribonuclease T2 activity"/>
    <property type="evidence" value="ECO:0007669"/>
    <property type="project" value="InterPro"/>
</dbReference>
<dbReference type="GO" id="GO:0016787">
    <property type="term" value="F:hydrolase activity"/>
    <property type="evidence" value="ECO:0007669"/>
    <property type="project" value="UniProtKB-KW"/>
</dbReference>
<dbReference type="EMBL" id="JANJYI010000005">
    <property type="protein sequence ID" value="KAK2650791.1"/>
    <property type="molecule type" value="Genomic_DNA"/>
</dbReference>
<name>A0AAD9X1B0_9ROSI</name>
<dbReference type="Pfam" id="PF00445">
    <property type="entry name" value="Ribonuclease_T2"/>
    <property type="match status" value="1"/>
</dbReference>
<proteinExistence type="inferred from homology"/>
<keyword evidence="3" id="KW-0255">Endonuclease</keyword>
<evidence type="ECO:0000256" key="1">
    <source>
        <dbReference type="ARBA" id="ARBA00007469"/>
    </source>
</evidence>
<evidence type="ECO:0000256" key="5">
    <source>
        <dbReference type="ARBA" id="ARBA00023239"/>
    </source>
</evidence>